<protein>
    <submittedName>
        <fullName evidence="1">VanZ family protein</fullName>
    </submittedName>
</protein>
<keyword evidence="2" id="KW-1185">Reference proteome</keyword>
<sequence>MKKDYKKTLRICSKIMFGVYIICLTYFLFFAESTGRTFEGRTYHYNLELFKEIRRFIVYRHTLGTQAVLLNLVGNIVAFVPFGFFLPILYPKCRNFLYTVFFSFEVSLAVETVQLVSKVGSFDVDDMLLNTIGGALGCLIFYWMNRIRRNYETKEKKRF</sequence>
<organism evidence="1 2">
    <name type="scientific">Petralouisia muris</name>
    <dbReference type="NCBI Taxonomy" id="3032872"/>
    <lineage>
        <taxon>Bacteria</taxon>
        <taxon>Bacillati</taxon>
        <taxon>Bacillota</taxon>
        <taxon>Clostridia</taxon>
        <taxon>Lachnospirales</taxon>
        <taxon>Lachnospiraceae</taxon>
        <taxon>Petralouisia</taxon>
    </lineage>
</organism>
<comment type="caution">
    <text evidence="1">The sequence shown here is derived from an EMBL/GenBank/DDBJ whole genome shotgun (WGS) entry which is preliminary data.</text>
</comment>
<evidence type="ECO:0000313" key="1">
    <source>
        <dbReference type="EMBL" id="TGY97922.1"/>
    </source>
</evidence>
<evidence type="ECO:0000313" key="2">
    <source>
        <dbReference type="Proteomes" id="UP000304953"/>
    </source>
</evidence>
<dbReference type="EMBL" id="SRYA01000003">
    <property type="protein sequence ID" value="TGY97922.1"/>
    <property type="molecule type" value="Genomic_DNA"/>
</dbReference>
<name>A0AC61S1W0_9FIRM</name>
<reference evidence="1" key="1">
    <citation type="submission" date="2019-04" db="EMBL/GenBank/DDBJ databases">
        <title>Microbes associate with the intestines of laboratory mice.</title>
        <authorList>
            <person name="Navarre W."/>
            <person name="Wong E."/>
            <person name="Huang K."/>
            <person name="Tropini C."/>
            <person name="Ng K."/>
            <person name="Yu B."/>
        </authorList>
    </citation>
    <scope>NUCLEOTIDE SEQUENCE</scope>
    <source>
        <strain evidence="1">NM01_1-7b</strain>
    </source>
</reference>
<gene>
    <name evidence="1" type="ORF">E5329_02010</name>
</gene>
<proteinExistence type="predicted"/>
<dbReference type="Proteomes" id="UP000304953">
    <property type="component" value="Unassembled WGS sequence"/>
</dbReference>
<accession>A0AC61S1W0</accession>